<dbReference type="PROSITE" id="PS51384">
    <property type="entry name" value="FAD_FR"/>
    <property type="match status" value="1"/>
</dbReference>
<feature type="transmembrane region" description="Helical" evidence="8">
    <location>
        <begin position="120"/>
        <end position="147"/>
    </location>
</feature>
<dbReference type="SUPFAM" id="SSF63380">
    <property type="entry name" value="Riboflavin synthase domain-like"/>
    <property type="match status" value="1"/>
</dbReference>
<reference evidence="10 11" key="1">
    <citation type="journal article" date="2023" name="Hortic Res">
        <title>Pangenome of water caltrop reveals structural variations and asymmetric subgenome divergence after allopolyploidization.</title>
        <authorList>
            <person name="Zhang X."/>
            <person name="Chen Y."/>
            <person name="Wang L."/>
            <person name="Yuan Y."/>
            <person name="Fang M."/>
            <person name="Shi L."/>
            <person name="Lu R."/>
            <person name="Comes H.P."/>
            <person name="Ma Y."/>
            <person name="Chen Y."/>
            <person name="Huang G."/>
            <person name="Zhou Y."/>
            <person name="Zheng Z."/>
            <person name="Qiu Y."/>
        </authorList>
    </citation>
    <scope>NUCLEOTIDE SEQUENCE [LARGE SCALE GENOMIC DNA]</scope>
    <source>
        <tissue evidence="10">Roots</tissue>
    </source>
</reference>
<dbReference type="Pfam" id="PF01794">
    <property type="entry name" value="Ferric_reduct"/>
    <property type="match status" value="1"/>
</dbReference>
<keyword evidence="2" id="KW-0285">Flavoprotein</keyword>
<evidence type="ECO:0000313" key="11">
    <source>
        <dbReference type="Proteomes" id="UP001345219"/>
    </source>
</evidence>
<evidence type="ECO:0000313" key="10">
    <source>
        <dbReference type="EMBL" id="KAK4764510.1"/>
    </source>
</evidence>
<evidence type="ECO:0000256" key="3">
    <source>
        <dbReference type="ARBA" id="ARBA00022692"/>
    </source>
</evidence>
<evidence type="ECO:0000256" key="4">
    <source>
        <dbReference type="ARBA" id="ARBA00022827"/>
    </source>
</evidence>
<dbReference type="PRINTS" id="PR00466">
    <property type="entry name" value="GP91PHOX"/>
</dbReference>
<proteinExistence type="predicted"/>
<keyword evidence="5 8" id="KW-1133">Transmembrane helix</keyword>
<dbReference type="InterPro" id="IPR050369">
    <property type="entry name" value="RBOH/FRE"/>
</dbReference>
<dbReference type="Pfam" id="PF08030">
    <property type="entry name" value="NAD_binding_6"/>
    <property type="match status" value="1"/>
</dbReference>
<dbReference type="InterPro" id="IPR017927">
    <property type="entry name" value="FAD-bd_FR_type"/>
</dbReference>
<evidence type="ECO:0000256" key="7">
    <source>
        <dbReference type="ARBA" id="ARBA00023136"/>
    </source>
</evidence>
<evidence type="ECO:0000256" key="6">
    <source>
        <dbReference type="ARBA" id="ARBA00023002"/>
    </source>
</evidence>
<dbReference type="GO" id="GO:0000293">
    <property type="term" value="F:ferric-chelate reductase activity"/>
    <property type="evidence" value="ECO:0007669"/>
    <property type="project" value="TreeGrafter"/>
</dbReference>
<dbReference type="SUPFAM" id="SSF52343">
    <property type="entry name" value="Ferredoxin reductase-like, C-terminal NADP-linked domain"/>
    <property type="match status" value="1"/>
</dbReference>
<name>A0AAN7QGP6_9MYRT</name>
<dbReference type="PANTHER" id="PTHR11972">
    <property type="entry name" value="NADPH OXIDASE"/>
    <property type="match status" value="1"/>
</dbReference>
<keyword evidence="6" id="KW-0560">Oxidoreductase</keyword>
<feature type="transmembrane region" description="Helical" evidence="8">
    <location>
        <begin position="182"/>
        <end position="202"/>
    </location>
</feature>
<feature type="transmembrane region" description="Helical" evidence="8">
    <location>
        <begin position="495"/>
        <end position="515"/>
    </location>
</feature>
<gene>
    <name evidence="10" type="ORF">SAY87_013948</name>
</gene>
<dbReference type="Proteomes" id="UP001345219">
    <property type="component" value="Chromosome 11"/>
</dbReference>
<keyword evidence="7 8" id="KW-0472">Membrane</keyword>
<dbReference type="InterPro" id="IPR017938">
    <property type="entry name" value="Riboflavin_synthase-like_b-brl"/>
</dbReference>
<sequence>MAASQDPLLLSNGGSERRNPLSRLTRSFARWVLKAFMWVIFLGWVFIFFFVPSGTGTDFYDDWVDATEGTLFGSTGSALVLYSGPIALIAVLAVPYLLLSETEEEQLTERGEKQKPKFSLGTFPVLVGWPFGVVTVAEFIGIVLFVVFVLWSVYAYTVVNLAILPSYGSLTPGEKRVQMLQMSAYCFGLVASSCLSFLFLPVARGSILLRLIDVPFEHATKYHIWLGNLIIFLVTMHGLCYMIVWFIRGIVLKSIIEWKSDGGANCAGVITYSFGFLIWLTALPPVRRKNFQLFFYTHHLYILFIIFLALHIGDANFSKFCGGIFLFMLDRFLRFVQSRKDVEVISATNFPCGTVGLVICKPKCMILLLSFNSPSPRSIVPYSLSYVLVFFFTYLYLLCLSVLHYNALGFVFLRMREISKLQWHPFSVSSSPLDGKYHISVLIKAVGDWTWRLRQNVSNLSSQETQIFEPPTKFMVNVEGPYGHESPYHLMYRNLILVAGGSGISPFIAILSDILHRVKDSKPCLPRDVILIWAVKRSSEIPLLSTIGVKALNPSSLDGLNVNIQVYVTQELEPPLEEGEFEKFKSLSVSNRSRGQGMSVLVGTGDKGWSGTYVIVPILGFILLLGLLDVCYLNPYDISYWWYRGLLLLICMVVSVVLFGGFVIALWHAWENKCLSSEEDPAEDSVEARSMLQERTTPERDLYSDFTSINYGRRPDFKEIFGTASDSWGNVDIGVIVCGPQTLQSSVAKECRSQGLRRRRDGPVFHFNSHSFNL</sequence>
<dbReference type="InterPro" id="IPR039261">
    <property type="entry name" value="FNR_nucleotide-bd"/>
</dbReference>
<dbReference type="InterPro" id="IPR013130">
    <property type="entry name" value="Fe3_Rdtase_TM_dom"/>
</dbReference>
<protein>
    <recommendedName>
        <fullName evidence="9">FAD-binding FR-type domain-containing protein</fullName>
    </recommendedName>
</protein>
<evidence type="ECO:0000256" key="8">
    <source>
        <dbReference type="SAM" id="Phobius"/>
    </source>
</evidence>
<dbReference type="InterPro" id="IPR013112">
    <property type="entry name" value="FAD-bd_8"/>
</dbReference>
<dbReference type="Gene3D" id="3.40.50.80">
    <property type="entry name" value="Nucleotide-binding domain of ferredoxin-NADP reductase (FNR) module"/>
    <property type="match status" value="2"/>
</dbReference>
<dbReference type="Pfam" id="PF08022">
    <property type="entry name" value="FAD_binding_8"/>
    <property type="match status" value="1"/>
</dbReference>
<feature type="transmembrane region" description="Helical" evidence="8">
    <location>
        <begin position="383"/>
        <end position="413"/>
    </location>
</feature>
<comment type="subcellular location">
    <subcellularLocation>
        <location evidence="1">Membrane</location>
        <topology evidence="1">Multi-pass membrane protein</topology>
    </subcellularLocation>
</comment>
<dbReference type="GO" id="GO:0005886">
    <property type="term" value="C:plasma membrane"/>
    <property type="evidence" value="ECO:0007669"/>
    <property type="project" value="TreeGrafter"/>
</dbReference>
<feature type="transmembrane region" description="Helical" evidence="8">
    <location>
        <begin position="263"/>
        <end position="282"/>
    </location>
</feature>
<dbReference type="InterPro" id="IPR000778">
    <property type="entry name" value="Cyt_b245_heavy_chain"/>
</dbReference>
<evidence type="ECO:0000259" key="9">
    <source>
        <dbReference type="PROSITE" id="PS51384"/>
    </source>
</evidence>
<dbReference type="InterPro" id="IPR013121">
    <property type="entry name" value="Fe_red_NAD-bd_6"/>
</dbReference>
<feature type="transmembrane region" description="Helical" evidence="8">
    <location>
        <begin position="645"/>
        <end position="670"/>
    </location>
</feature>
<accession>A0AAN7QGP6</accession>
<keyword evidence="4" id="KW-0274">FAD</keyword>
<feature type="transmembrane region" description="Helical" evidence="8">
    <location>
        <begin position="71"/>
        <end position="99"/>
    </location>
</feature>
<dbReference type="AlphaFoldDB" id="A0AAN7QGP6"/>
<dbReference type="SFLD" id="SFLDS00052">
    <property type="entry name" value="Ferric_Reductase_Domain"/>
    <property type="match status" value="2"/>
</dbReference>
<feature type="transmembrane region" description="Helical" evidence="8">
    <location>
        <begin position="613"/>
        <end position="633"/>
    </location>
</feature>
<dbReference type="PANTHER" id="PTHR11972:SF167">
    <property type="entry name" value="FERRIC REDUCTION OXIDASE 7, CHLOROPLASTIC-LIKE"/>
    <property type="match status" value="1"/>
</dbReference>
<keyword evidence="3 8" id="KW-0812">Transmembrane</keyword>
<evidence type="ECO:0000256" key="5">
    <source>
        <dbReference type="ARBA" id="ARBA00022989"/>
    </source>
</evidence>
<feature type="domain" description="FAD-binding FR-type" evidence="9">
    <location>
        <begin position="337"/>
        <end position="488"/>
    </location>
</feature>
<feature type="transmembrane region" description="Helical" evidence="8">
    <location>
        <begin position="31"/>
        <end position="51"/>
    </location>
</feature>
<keyword evidence="11" id="KW-1185">Reference proteome</keyword>
<feature type="transmembrane region" description="Helical" evidence="8">
    <location>
        <begin position="222"/>
        <end position="251"/>
    </location>
</feature>
<evidence type="ECO:0000256" key="2">
    <source>
        <dbReference type="ARBA" id="ARBA00022630"/>
    </source>
</evidence>
<organism evidence="10 11">
    <name type="scientific">Trapa incisa</name>
    <dbReference type="NCBI Taxonomy" id="236973"/>
    <lineage>
        <taxon>Eukaryota</taxon>
        <taxon>Viridiplantae</taxon>
        <taxon>Streptophyta</taxon>
        <taxon>Embryophyta</taxon>
        <taxon>Tracheophyta</taxon>
        <taxon>Spermatophyta</taxon>
        <taxon>Magnoliopsida</taxon>
        <taxon>eudicotyledons</taxon>
        <taxon>Gunneridae</taxon>
        <taxon>Pentapetalae</taxon>
        <taxon>rosids</taxon>
        <taxon>malvids</taxon>
        <taxon>Myrtales</taxon>
        <taxon>Lythraceae</taxon>
        <taxon>Trapa</taxon>
    </lineage>
</organism>
<comment type="caution">
    <text evidence="10">The sequence shown here is derived from an EMBL/GenBank/DDBJ whole genome shotgun (WGS) entry which is preliminary data.</text>
</comment>
<dbReference type="EMBL" id="JAXIOK010000008">
    <property type="protein sequence ID" value="KAK4764510.1"/>
    <property type="molecule type" value="Genomic_DNA"/>
</dbReference>
<feature type="transmembrane region" description="Helical" evidence="8">
    <location>
        <begin position="153"/>
        <end position="170"/>
    </location>
</feature>
<evidence type="ECO:0000256" key="1">
    <source>
        <dbReference type="ARBA" id="ARBA00004141"/>
    </source>
</evidence>
<dbReference type="CDD" id="cd06186">
    <property type="entry name" value="NOX_Duox_like_FAD_NADP"/>
    <property type="match status" value="1"/>
</dbReference>